<proteinExistence type="predicted"/>
<keyword evidence="1" id="KW-0812">Transmembrane</keyword>
<evidence type="ECO:0000313" key="2">
    <source>
        <dbReference type="EMBL" id="MBU3865543.1"/>
    </source>
</evidence>
<evidence type="ECO:0000313" key="3">
    <source>
        <dbReference type="Proteomes" id="UP000720508"/>
    </source>
</evidence>
<reference evidence="2 3" key="1">
    <citation type="submission" date="2021-06" db="EMBL/GenBank/DDBJ databases">
        <authorList>
            <person name="Pan X."/>
        </authorList>
    </citation>
    <scope>NUCLEOTIDE SEQUENCE [LARGE SCALE GENOMIC DNA]</scope>
    <source>
        <strain evidence="2 3">4503</strain>
    </source>
</reference>
<comment type="caution">
    <text evidence="2">The sequence shown here is derived from an EMBL/GenBank/DDBJ whole genome shotgun (WGS) entry which is preliminary data.</text>
</comment>
<name>A0ABS6CF86_9ACTN</name>
<organism evidence="2 3">
    <name type="scientific">Streptomyces niphimycinicus</name>
    <dbReference type="NCBI Taxonomy" id="2842201"/>
    <lineage>
        <taxon>Bacteria</taxon>
        <taxon>Bacillati</taxon>
        <taxon>Actinomycetota</taxon>
        <taxon>Actinomycetes</taxon>
        <taxon>Kitasatosporales</taxon>
        <taxon>Streptomycetaceae</taxon>
        <taxon>Streptomyces</taxon>
    </lineage>
</organism>
<sequence>MRRDERAQVAAILALLAAVLAAVWAWRQGLGTMTSAEVAGLVYGAVASLVGSKLQASLGAVVVTSVKYAAITAAYSVWLVVAAVYAGWRLLRGRAPRGAFL</sequence>
<protein>
    <submittedName>
        <fullName evidence="2">Uncharacterized protein</fullName>
    </submittedName>
</protein>
<gene>
    <name evidence="2" type="ORF">KN815_16095</name>
</gene>
<dbReference type="Proteomes" id="UP000720508">
    <property type="component" value="Unassembled WGS sequence"/>
</dbReference>
<dbReference type="EMBL" id="JAHLEM010000162">
    <property type="protein sequence ID" value="MBU3865543.1"/>
    <property type="molecule type" value="Genomic_DNA"/>
</dbReference>
<keyword evidence="1" id="KW-0472">Membrane</keyword>
<keyword evidence="1" id="KW-1133">Transmembrane helix</keyword>
<dbReference type="RefSeq" id="WP_216342610.1">
    <property type="nucleotide sequence ID" value="NZ_JAHLEM010000162.1"/>
</dbReference>
<keyword evidence="3" id="KW-1185">Reference proteome</keyword>
<accession>A0ABS6CF86</accession>
<evidence type="ECO:0000256" key="1">
    <source>
        <dbReference type="SAM" id="Phobius"/>
    </source>
</evidence>
<feature type="transmembrane region" description="Helical" evidence="1">
    <location>
        <begin position="68"/>
        <end position="88"/>
    </location>
</feature>